<dbReference type="SFLD" id="SFLDS00029">
    <property type="entry name" value="Radical_SAM"/>
    <property type="match status" value="1"/>
</dbReference>
<dbReference type="InterPro" id="IPR013848">
    <property type="entry name" value="Methylthiotransferase_N"/>
</dbReference>
<dbReference type="SUPFAM" id="SSF102114">
    <property type="entry name" value="Radical SAM enzymes"/>
    <property type="match status" value="1"/>
</dbReference>
<feature type="domain" description="MTTase N-terminal" evidence="10">
    <location>
        <begin position="1"/>
        <end position="111"/>
    </location>
</feature>
<feature type="binding site" evidence="8">
    <location>
        <position position="74"/>
    </location>
    <ligand>
        <name>[4Fe-4S] cluster</name>
        <dbReference type="ChEBI" id="CHEBI:49883"/>
        <label>1</label>
    </ligand>
</feature>
<sequence length="418" mass="46537">MKIHLLNLGCDKNRVDGEKLLAKLLGSGCVAVAAPKQADLIVVNTCGFIKEAKEESIQTIMEMSQHAKVAVTGCLSQRYGRQLAEKMPEADQIFGLADGEITFEKIRQRYGLKKQACAHEPRSLTGLFHSAPLKIAEGCNNCCAYCAIPLIRGSVVSIQEKGILDEARFLSEKGVRECLIVAQDITAYGKGMGLPALLRKLARLPRPFTWIRLMYCHPAGVSNELIEVIASEPLIVKYIDLPLQHIVDPILKRMNRRYTRAYAEKLIRKLRDAVPEIALRTTFLLGFPGEKDADFSDLVSFVKDQEFDRMGVFGYSSEEGTKAFTLRGRVPQKTIAQRIEALMTLQNTILFRKNSTLTGKTLPVIIDTKESETVFIGRTQRDAPEIDCSVIITRPNLKPGDIVEVRITGFTGYDLHAV</sequence>
<organism evidence="12 13">
    <name type="scientific">Candidatus Raymondbacteria bacterium RIFOXYD12_FULL_49_13</name>
    <dbReference type="NCBI Taxonomy" id="1817890"/>
    <lineage>
        <taxon>Bacteria</taxon>
        <taxon>Raymondiibacteriota</taxon>
    </lineage>
</organism>
<evidence type="ECO:0000259" key="9">
    <source>
        <dbReference type="PROSITE" id="PS50926"/>
    </source>
</evidence>
<feature type="binding site" evidence="8">
    <location>
        <position position="139"/>
    </location>
    <ligand>
        <name>[4Fe-4S] cluster</name>
        <dbReference type="ChEBI" id="CHEBI:49883"/>
        <label>2</label>
        <note>4Fe-4S-S-AdoMet</note>
    </ligand>
</feature>
<dbReference type="Pfam" id="PF00919">
    <property type="entry name" value="UPF0004"/>
    <property type="match status" value="1"/>
</dbReference>
<feature type="binding site" evidence="8">
    <location>
        <position position="143"/>
    </location>
    <ligand>
        <name>[4Fe-4S] cluster</name>
        <dbReference type="ChEBI" id="CHEBI:49883"/>
        <label>2</label>
        <note>4Fe-4S-S-AdoMet</note>
    </ligand>
</feature>
<keyword evidence="7 8" id="KW-0411">Iron-sulfur</keyword>
<dbReference type="SFLD" id="SFLDG01061">
    <property type="entry name" value="methylthiotransferase"/>
    <property type="match status" value="1"/>
</dbReference>
<evidence type="ECO:0000256" key="4">
    <source>
        <dbReference type="ARBA" id="ARBA00022691"/>
    </source>
</evidence>
<dbReference type="GO" id="GO:0046872">
    <property type="term" value="F:metal ion binding"/>
    <property type="evidence" value="ECO:0007669"/>
    <property type="project" value="UniProtKB-KW"/>
</dbReference>
<feature type="domain" description="Radical SAM core" evidence="11">
    <location>
        <begin position="125"/>
        <end position="352"/>
    </location>
</feature>
<dbReference type="GO" id="GO:0103039">
    <property type="term" value="F:protein methylthiotransferase activity"/>
    <property type="evidence" value="ECO:0007669"/>
    <property type="project" value="UniProtKB-EC"/>
</dbReference>
<dbReference type="Pfam" id="PF04055">
    <property type="entry name" value="Radical_SAM"/>
    <property type="match status" value="1"/>
</dbReference>
<dbReference type="Gene3D" id="3.40.50.12160">
    <property type="entry name" value="Methylthiotransferase, N-terminal domain"/>
    <property type="match status" value="1"/>
</dbReference>
<dbReference type="GO" id="GO:0006400">
    <property type="term" value="P:tRNA modification"/>
    <property type="evidence" value="ECO:0007669"/>
    <property type="project" value="InterPro"/>
</dbReference>
<dbReference type="NCBIfam" id="TIGR00089">
    <property type="entry name" value="MiaB/RimO family radical SAM methylthiotransferase"/>
    <property type="match status" value="1"/>
</dbReference>
<dbReference type="InterPro" id="IPR006638">
    <property type="entry name" value="Elp3/MiaA/NifB-like_rSAM"/>
</dbReference>
<feature type="binding site" evidence="8">
    <location>
        <position position="146"/>
    </location>
    <ligand>
        <name>[4Fe-4S] cluster</name>
        <dbReference type="ChEBI" id="CHEBI:49883"/>
        <label>2</label>
        <note>4Fe-4S-S-AdoMet</note>
    </ligand>
</feature>
<dbReference type="EC" id="2.8.4.4" evidence="8"/>
<dbReference type="InterPro" id="IPR058240">
    <property type="entry name" value="rSAM_sf"/>
</dbReference>
<evidence type="ECO:0000256" key="6">
    <source>
        <dbReference type="ARBA" id="ARBA00023004"/>
    </source>
</evidence>
<dbReference type="InterPro" id="IPR023404">
    <property type="entry name" value="rSAM_horseshoe"/>
</dbReference>
<keyword evidence="4 8" id="KW-0949">S-adenosyl-L-methionine</keyword>
<dbReference type="PROSITE" id="PS51918">
    <property type="entry name" value="RADICAL_SAM"/>
    <property type="match status" value="1"/>
</dbReference>
<dbReference type="InterPro" id="IPR007197">
    <property type="entry name" value="rSAM"/>
</dbReference>
<protein>
    <recommendedName>
        <fullName evidence="8">Ribosomal protein uS12 methylthiotransferase RimO</fullName>
        <shortName evidence="8">uS12 MTTase</shortName>
        <shortName evidence="8">uS12 methylthiotransferase</shortName>
        <ecNumber evidence="8">2.8.4.4</ecNumber>
    </recommendedName>
    <alternativeName>
        <fullName evidence="8">Ribosomal protein uS12 (aspartate-C(3))-methylthiotransferase</fullName>
    </alternativeName>
    <alternativeName>
        <fullName evidence="8">Ribosome maturation factor RimO</fullName>
    </alternativeName>
</protein>
<comment type="caution">
    <text evidence="12">The sequence shown here is derived from an EMBL/GenBank/DDBJ whole genome shotgun (WGS) entry which is preliminary data.</text>
</comment>
<evidence type="ECO:0000259" key="10">
    <source>
        <dbReference type="PROSITE" id="PS51449"/>
    </source>
</evidence>
<evidence type="ECO:0000256" key="3">
    <source>
        <dbReference type="ARBA" id="ARBA00022679"/>
    </source>
</evidence>
<comment type="subcellular location">
    <subcellularLocation>
        <location evidence="8">Cytoplasm</location>
    </subcellularLocation>
</comment>
<dbReference type="PANTHER" id="PTHR43837">
    <property type="entry name" value="RIBOSOMAL PROTEIN S12 METHYLTHIOTRANSFERASE RIMO"/>
    <property type="match status" value="1"/>
</dbReference>
<feature type="domain" description="TRAM" evidence="9">
    <location>
        <begin position="355"/>
        <end position="418"/>
    </location>
</feature>
<evidence type="ECO:0000256" key="2">
    <source>
        <dbReference type="ARBA" id="ARBA00022490"/>
    </source>
</evidence>
<gene>
    <name evidence="8" type="primary">rimO</name>
    <name evidence="12" type="ORF">A2519_16070</name>
</gene>
<dbReference type="FunFam" id="3.80.30.20:FF:000001">
    <property type="entry name" value="tRNA-2-methylthio-N(6)-dimethylallyladenosine synthase 2"/>
    <property type="match status" value="1"/>
</dbReference>
<dbReference type="SMART" id="SM00729">
    <property type="entry name" value="Elp3"/>
    <property type="match status" value="1"/>
</dbReference>
<accession>A0A1F7F6T1</accession>
<dbReference type="InterPro" id="IPR020612">
    <property type="entry name" value="Methylthiotransferase_CS"/>
</dbReference>
<dbReference type="PROSITE" id="PS01278">
    <property type="entry name" value="MTTASE_RADICAL"/>
    <property type="match status" value="1"/>
</dbReference>
<dbReference type="Gene3D" id="2.40.50.140">
    <property type="entry name" value="Nucleic acid-binding proteins"/>
    <property type="match status" value="1"/>
</dbReference>
<evidence type="ECO:0000259" key="11">
    <source>
        <dbReference type="PROSITE" id="PS51918"/>
    </source>
</evidence>
<dbReference type="PROSITE" id="PS51449">
    <property type="entry name" value="MTTASE_N"/>
    <property type="match status" value="1"/>
</dbReference>
<evidence type="ECO:0000256" key="7">
    <source>
        <dbReference type="ARBA" id="ARBA00023014"/>
    </source>
</evidence>
<dbReference type="SFLD" id="SFLDF00274">
    <property type="entry name" value="ribosomal_protein_S12_methylth"/>
    <property type="match status" value="1"/>
</dbReference>
<keyword evidence="6 8" id="KW-0408">Iron</keyword>
<dbReference type="HAMAP" id="MF_01865">
    <property type="entry name" value="MTTase_RimO"/>
    <property type="match status" value="1"/>
</dbReference>
<dbReference type="InterPro" id="IPR005840">
    <property type="entry name" value="Ribosomal_uS12_MeSTrfase_RimO"/>
</dbReference>
<dbReference type="Pfam" id="PF18693">
    <property type="entry name" value="TRAM_2"/>
    <property type="match status" value="1"/>
</dbReference>
<dbReference type="NCBIfam" id="TIGR01125">
    <property type="entry name" value="30S ribosomal protein S12 methylthiotransferase RimO"/>
    <property type="match status" value="1"/>
</dbReference>
<evidence type="ECO:0000256" key="1">
    <source>
        <dbReference type="ARBA" id="ARBA00022485"/>
    </source>
</evidence>
<keyword evidence="12" id="KW-0687">Ribonucleoprotein</keyword>
<dbReference type="AlphaFoldDB" id="A0A1F7F6T1"/>
<dbReference type="InterPro" id="IPR038135">
    <property type="entry name" value="Methylthiotransferase_N_sf"/>
</dbReference>
<dbReference type="PANTHER" id="PTHR43837:SF1">
    <property type="entry name" value="RIBOSOMAL PROTEIN US12 METHYLTHIOTRANSFERASE RIMO"/>
    <property type="match status" value="1"/>
</dbReference>
<dbReference type="CDD" id="cd01335">
    <property type="entry name" value="Radical_SAM"/>
    <property type="match status" value="1"/>
</dbReference>
<feature type="binding site" evidence="8">
    <location>
        <position position="46"/>
    </location>
    <ligand>
        <name>[4Fe-4S] cluster</name>
        <dbReference type="ChEBI" id="CHEBI:49883"/>
        <label>1</label>
    </ligand>
</feature>
<dbReference type="GO" id="GO:0005840">
    <property type="term" value="C:ribosome"/>
    <property type="evidence" value="ECO:0007669"/>
    <property type="project" value="UniProtKB-KW"/>
</dbReference>
<keyword evidence="2 8" id="KW-0963">Cytoplasm</keyword>
<dbReference type="Proteomes" id="UP000179243">
    <property type="component" value="Unassembled WGS sequence"/>
</dbReference>
<dbReference type="InterPro" id="IPR012340">
    <property type="entry name" value="NA-bd_OB-fold"/>
</dbReference>
<evidence type="ECO:0000313" key="13">
    <source>
        <dbReference type="Proteomes" id="UP000179243"/>
    </source>
</evidence>
<dbReference type="GO" id="GO:0035599">
    <property type="term" value="F:aspartic acid methylthiotransferase activity"/>
    <property type="evidence" value="ECO:0007669"/>
    <property type="project" value="TreeGrafter"/>
</dbReference>
<comment type="function">
    <text evidence="8">Catalyzes the methylthiolation of an aspartic acid residue of ribosomal protein uS12.</text>
</comment>
<keyword evidence="5 8" id="KW-0479">Metal-binding</keyword>
<keyword evidence="12" id="KW-0689">Ribosomal protein</keyword>
<dbReference type="GO" id="GO:0005829">
    <property type="term" value="C:cytosol"/>
    <property type="evidence" value="ECO:0007669"/>
    <property type="project" value="TreeGrafter"/>
</dbReference>
<comment type="cofactor">
    <cofactor evidence="8">
        <name>[4Fe-4S] cluster</name>
        <dbReference type="ChEBI" id="CHEBI:49883"/>
    </cofactor>
    <text evidence="8">Binds 2 [4Fe-4S] clusters. One cluster is coordinated with 3 cysteines and an exchangeable S-adenosyl-L-methionine.</text>
</comment>
<dbReference type="InterPro" id="IPR002792">
    <property type="entry name" value="TRAM_dom"/>
</dbReference>
<name>A0A1F7F6T1_UNCRA</name>
<dbReference type="GO" id="GO:0051539">
    <property type="term" value="F:4 iron, 4 sulfur cluster binding"/>
    <property type="evidence" value="ECO:0007669"/>
    <property type="project" value="UniProtKB-UniRule"/>
</dbReference>
<comment type="similarity">
    <text evidence="8">Belongs to the methylthiotransferase family. RimO subfamily.</text>
</comment>
<keyword evidence="1 8" id="KW-0004">4Fe-4S</keyword>
<dbReference type="InterPro" id="IPR005839">
    <property type="entry name" value="Methylthiotransferase"/>
</dbReference>
<dbReference type="EMBL" id="MFYX01000109">
    <property type="protein sequence ID" value="OGK02385.1"/>
    <property type="molecule type" value="Genomic_DNA"/>
</dbReference>
<dbReference type="Gene3D" id="3.80.30.20">
    <property type="entry name" value="tm_1862 like domain"/>
    <property type="match status" value="1"/>
</dbReference>
<comment type="catalytic activity">
    <reaction evidence="8">
        <text>L-aspartate(89)-[ribosomal protein uS12]-hydrogen + (sulfur carrier)-SH + AH2 + 2 S-adenosyl-L-methionine = 3-methylsulfanyl-L-aspartate(89)-[ribosomal protein uS12]-hydrogen + (sulfur carrier)-H + 5'-deoxyadenosine + L-methionine + A + S-adenosyl-L-homocysteine + 2 H(+)</text>
        <dbReference type="Rhea" id="RHEA:37087"/>
        <dbReference type="Rhea" id="RHEA-COMP:10460"/>
        <dbReference type="Rhea" id="RHEA-COMP:10461"/>
        <dbReference type="Rhea" id="RHEA-COMP:14737"/>
        <dbReference type="Rhea" id="RHEA-COMP:14739"/>
        <dbReference type="ChEBI" id="CHEBI:13193"/>
        <dbReference type="ChEBI" id="CHEBI:15378"/>
        <dbReference type="ChEBI" id="CHEBI:17319"/>
        <dbReference type="ChEBI" id="CHEBI:17499"/>
        <dbReference type="ChEBI" id="CHEBI:29917"/>
        <dbReference type="ChEBI" id="CHEBI:29961"/>
        <dbReference type="ChEBI" id="CHEBI:57844"/>
        <dbReference type="ChEBI" id="CHEBI:57856"/>
        <dbReference type="ChEBI" id="CHEBI:59789"/>
        <dbReference type="ChEBI" id="CHEBI:64428"/>
        <dbReference type="ChEBI" id="CHEBI:73599"/>
        <dbReference type="EC" id="2.8.4.4"/>
    </reaction>
</comment>
<proteinExistence type="inferred from homology"/>
<dbReference type="SFLD" id="SFLDG01082">
    <property type="entry name" value="B12-binding_domain_containing"/>
    <property type="match status" value="1"/>
</dbReference>
<reference evidence="12 13" key="1">
    <citation type="journal article" date="2016" name="Nat. Commun.">
        <title>Thousands of microbial genomes shed light on interconnected biogeochemical processes in an aquifer system.</title>
        <authorList>
            <person name="Anantharaman K."/>
            <person name="Brown C.T."/>
            <person name="Hug L.A."/>
            <person name="Sharon I."/>
            <person name="Castelle C.J."/>
            <person name="Probst A.J."/>
            <person name="Thomas B.C."/>
            <person name="Singh A."/>
            <person name="Wilkins M.J."/>
            <person name="Karaoz U."/>
            <person name="Brodie E.L."/>
            <person name="Williams K.H."/>
            <person name="Hubbard S.S."/>
            <person name="Banfield J.F."/>
        </authorList>
    </citation>
    <scope>NUCLEOTIDE SEQUENCE [LARGE SCALE GENOMIC DNA]</scope>
</reference>
<evidence type="ECO:0000313" key="12">
    <source>
        <dbReference type="EMBL" id="OGK02385.1"/>
    </source>
</evidence>
<evidence type="ECO:0000256" key="5">
    <source>
        <dbReference type="ARBA" id="ARBA00022723"/>
    </source>
</evidence>
<feature type="binding site" evidence="8">
    <location>
        <position position="10"/>
    </location>
    <ligand>
        <name>[4Fe-4S] cluster</name>
        <dbReference type="ChEBI" id="CHEBI:49883"/>
        <label>1</label>
    </ligand>
</feature>
<dbReference type="PROSITE" id="PS50926">
    <property type="entry name" value="TRAM"/>
    <property type="match status" value="1"/>
</dbReference>
<keyword evidence="3 8" id="KW-0808">Transferase</keyword>
<evidence type="ECO:0000256" key="8">
    <source>
        <dbReference type="HAMAP-Rule" id="MF_01865"/>
    </source>
</evidence>